<gene>
    <name evidence="1" type="ORF">E2C01_081379</name>
</gene>
<name>A0A5B7J0Z2_PORTR</name>
<dbReference type="EMBL" id="VSRR010071834">
    <property type="protein sequence ID" value="MPC86548.1"/>
    <property type="molecule type" value="Genomic_DNA"/>
</dbReference>
<evidence type="ECO:0000313" key="2">
    <source>
        <dbReference type="Proteomes" id="UP000324222"/>
    </source>
</evidence>
<reference evidence="1 2" key="1">
    <citation type="submission" date="2019-05" db="EMBL/GenBank/DDBJ databases">
        <title>Another draft genome of Portunus trituberculatus and its Hox gene families provides insights of decapod evolution.</title>
        <authorList>
            <person name="Jeong J.-H."/>
            <person name="Song I."/>
            <person name="Kim S."/>
            <person name="Choi T."/>
            <person name="Kim D."/>
            <person name="Ryu S."/>
            <person name="Kim W."/>
        </authorList>
    </citation>
    <scope>NUCLEOTIDE SEQUENCE [LARGE SCALE GENOMIC DNA]</scope>
    <source>
        <tissue evidence="1">Muscle</tissue>
    </source>
</reference>
<dbReference type="AlphaFoldDB" id="A0A5B7J0Z2"/>
<evidence type="ECO:0000313" key="1">
    <source>
        <dbReference type="EMBL" id="MPC86548.1"/>
    </source>
</evidence>
<sequence length="63" mass="7403">MMEAGLTWKLDGDGPWAKWRRLRRLVDHRGAGGGRSELTFDKRTALPRESWLCCRNLSFLWQL</sequence>
<accession>A0A5B7J0Z2</accession>
<proteinExistence type="predicted"/>
<comment type="caution">
    <text evidence="1">The sequence shown here is derived from an EMBL/GenBank/DDBJ whole genome shotgun (WGS) entry which is preliminary data.</text>
</comment>
<organism evidence="1 2">
    <name type="scientific">Portunus trituberculatus</name>
    <name type="common">Swimming crab</name>
    <name type="synonym">Neptunus trituberculatus</name>
    <dbReference type="NCBI Taxonomy" id="210409"/>
    <lineage>
        <taxon>Eukaryota</taxon>
        <taxon>Metazoa</taxon>
        <taxon>Ecdysozoa</taxon>
        <taxon>Arthropoda</taxon>
        <taxon>Crustacea</taxon>
        <taxon>Multicrustacea</taxon>
        <taxon>Malacostraca</taxon>
        <taxon>Eumalacostraca</taxon>
        <taxon>Eucarida</taxon>
        <taxon>Decapoda</taxon>
        <taxon>Pleocyemata</taxon>
        <taxon>Brachyura</taxon>
        <taxon>Eubrachyura</taxon>
        <taxon>Portunoidea</taxon>
        <taxon>Portunidae</taxon>
        <taxon>Portuninae</taxon>
        <taxon>Portunus</taxon>
    </lineage>
</organism>
<keyword evidence="2" id="KW-1185">Reference proteome</keyword>
<protein>
    <submittedName>
        <fullName evidence="1">Uncharacterized protein</fullName>
    </submittedName>
</protein>
<dbReference type="Proteomes" id="UP000324222">
    <property type="component" value="Unassembled WGS sequence"/>
</dbReference>